<gene>
    <name evidence="6" type="primary">axeA1_1</name>
    <name evidence="6" type="ORF">Enr17x_16930</name>
</gene>
<dbReference type="Pfam" id="PF00326">
    <property type="entry name" value="Peptidase_S9"/>
    <property type="match status" value="1"/>
</dbReference>
<dbReference type="EC" id="3.1.1.72" evidence="6"/>
<accession>A0A518I9K8</accession>
<dbReference type="InterPro" id="IPR001375">
    <property type="entry name" value="Peptidase_S9_cat"/>
</dbReference>
<keyword evidence="3" id="KW-0732">Signal</keyword>
<dbReference type="GO" id="GO:0008236">
    <property type="term" value="F:serine-type peptidase activity"/>
    <property type="evidence" value="ECO:0007669"/>
    <property type="project" value="InterPro"/>
</dbReference>
<evidence type="ECO:0000256" key="1">
    <source>
        <dbReference type="ARBA" id="ARBA00022801"/>
    </source>
</evidence>
<dbReference type="Proteomes" id="UP000318313">
    <property type="component" value="Chromosome"/>
</dbReference>
<dbReference type="KEGG" id="gfm:Enr17x_16930"/>
<feature type="domain" description="Peptidase S9 prolyl oligopeptidase catalytic" evidence="4">
    <location>
        <begin position="225"/>
        <end position="300"/>
    </location>
</feature>
<feature type="chain" id="PRO_5022068704" evidence="3">
    <location>
        <begin position="25"/>
        <end position="310"/>
    </location>
</feature>
<keyword evidence="1 6" id="KW-0378">Hydrolase</keyword>
<dbReference type="InterPro" id="IPR050300">
    <property type="entry name" value="GDXG_lipolytic_enzyme"/>
</dbReference>
<evidence type="ECO:0000259" key="4">
    <source>
        <dbReference type="Pfam" id="PF00326"/>
    </source>
</evidence>
<dbReference type="Gene3D" id="3.40.50.1820">
    <property type="entry name" value="alpha/beta hydrolase"/>
    <property type="match status" value="1"/>
</dbReference>
<dbReference type="AlphaFoldDB" id="A0A518I9K8"/>
<keyword evidence="7" id="KW-1185">Reference proteome</keyword>
<dbReference type="EMBL" id="CP037452">
    <property type="protein sequence ID" value="QDV49672.1"/>
    <property type="molecule type" value="Genomic_DNA"/>
</dbReference>
<dbReference type="InterPro" id="IPR029058">
    <property type="entry name" value="AB_hydrolase_fold"/>
</dbReference>
<dbReference type="GO" id="GO:0046555">
    <property type="term" value="F:acetylxylan esterase activity"/>
    <property type="evidence" value="ECO:0007669"/>
    <property type="project" value="UniProtKB-EC"/>
</dbReference>
<name>A0A518I9K8_9PLAN</name>
<dbReference type="PANTHER" id="PTHR48081">
    <property type="entry name" value="AB HYDROLASE SUPERFAMILY PROTEIN C4A8.06C"/>
    <property type="match status" value="1"/>
</dbReference>
<organism evidence="6 7">
    <name type="scientific">Gimesia fumaroli</name>
    <dbReference type="NCBI Taxonomy" id="2527976"/>
    <lineage>
        <taxon>Bacteria</taxon>
        <taxon>Pseudomonadati</taxon>
        <taxon>Planctomycetota</taxon>
        <taxon>Planctomycetia</taxon>
        <taxon>Planctomycetales</taxon>
        <taxon>Planctomycetaceae</taxon>
        <taxon>Gimesia</taxon>
    </lineage>
</organism>
<evidence type="ECO:0000256" key="2">
    <source>
        <dbReference type="SAM" id="MobiDB-lite"/>
    </source>
</evidence>
<reference evidence="6 7" key="1">
    <citation type="submission" date="2019-03" db="EMBL/GenBank/DDBJ databases">
        <title>Deep-cultivation of Planctomycetes and their phenomic and genomic characterization uncovers novel biology.</title>
        <authorList>
            <person name="Wiegand S."/>
            <person name="Jogler M."/>
            <person name="Boedeker C."/>
            <person name="Pinto D."/>
            <person name="Vollmers J."/>
            <person name="Rivas-Marin E."/>
            <person name="Kohn T."/>
            <person name="Peeters S.H."/>
            <person name="Heuer A."/>
            <person name="Rast P."/>
            <person name="Oberbeckmann S."/>
            <person name="Bunk B."/>
            <person name="Jeske O."/>
            <person name="Meyerdierks A."/>
            <person name="Storesund J.E."/>
            <person name="Kallscheuer N."/>
            <person name="Luecker S."/>
            <person name="Lage O.M."/>
            <person name="Pohl T."/>
            <person name="Merkel B.J."/>
            <person name="Hornburger P."/>
            <person name="Mueller R.-W."/>
            <person name="Bruemmer F."/>
            <person name="Labrenz M."/>
            <person name="Spormann A.M."/>
            <person name="Op den Camp H."/>
            <person name="Overmann J."/>
            <person name="Amann R."/>
            <person name="Jetten M.S.M."/>
            <person name="Mascher T."/>
            <person name="Medema M.H."/>
            <person name="Devos D.P."/>
            <person name="Kaster A.-K."/>
            <person name="Ovreas L."/>
            <person name="Rohde M."/>
            <person name="Galperin M.Y."/>
            <person name="Jogler C."/>
        </authorList>
    </citation>
    <scope>NUCLEOTIDE SEQUENCE [LARGE SCALE GENOMIC DNA]</scope>
    <source>
        <strain evidence="6 7">Enr17</strain>
    </source>
</reference>
<dbReference type="SUPFAM" id="SSF53474">
    <property type="entry name" value="alpha/beta-Hydrolases"/>
    <property type="match status" value="1"/>
</dbReference>
<evidence type="ECO:0000313" key="6">
    <source>
        <dbReference type="EMBL" id="QDV49672.1"/>
    </source>
</evidence>
<dbReference type="GO" id="GO:0006508">
    <property type="term" value="P:proteolysis"/>
    <property type="evidence" value="ECO:0007669"/>
    <property type="project" value="InterPro"/>
</dbReference>
<feature type="region of interest" description="Disordered" evidence="2">
    <location>
        <begin position="127"/>
        <end position="147"/>
    </location>
</feature>
<dbReference type="Pfam" id="PF20434">
    <property type="entry name" value="BD-FAE"/>
    <property type="match status" value="1"/>
</dbReference>
<dbReference type="OrthoDB" id="9794725at2"/>
<evidence type="ECO:0000259" key="5">
    <source>
        <dbReference type="Pfam" id="PF20434"/>
    </source>
</evidence>
<proteinExistence type="predicted"/>
<feature type="signal peptide" evidence="3">
    <location>
        <begin position="1"/>
        <end position="24"/>
    </location>
</feature>
<evidence type="ECO:0000313" key="7">
    <source>
        <dbReference type="Proteomes" id="UP000318313"/>
    </source>
</evidence>
<evidence type="ECO:0000256" key="3">
    <source>
        <dbReference type="SAM" id="SignalP"/>
    </source>
</evidence>
<dbReference type="PANTHER" id="PTHR48081:SF6">
    <property type="entry name" value="PEPTIDASE S9 PROLYL OLIGOPEPTIDASE CATALYTIC DOMAIN-CONTAINING PROTEIN"/>
    <property type="match status" value="1"/>
</dbReference>
<sequence precursor="true">MRRFTVMAFLIIGMCASLFSSVDAREPDAVIDIWSGAAPGETTRHTGTKLARRANENPPATRVKDITRPQLQVFQPPADKRNGAAVLIFPGGGYNYVVTDKEGSEAAEWLNELGITAFVVHYRTKQKSPSTQKNAQLSPASERPLQDGQRALSLVRQRASEWGVKPDRIGVIGFSAGGQAAALVTTRFDERSYKPTDATDKVSCRPDFSLLVYPWRLVDDKTGDLNEVFTVSKSTPPTFLVHAHNDGATPLSSILFYTALKKNGVGSELHIYETGGHGYGMRPVENSDVDTWTDRAEDWLRQRSLTSAKK</sequence>
<dbReference type="InterPro" id="IPR049492">
    <property type="entry name" value="BD-FAE-like_dom"/>
</dbReference>
<feature type="compositionally biased region" description="Polar residues" evidence="2">
    <location>
        <begin position="127"/>
        <end position="139"/>
    </location>
</feature>
<feature type="domain" description="BD-FAE-like" evidence="5">
    <location>
        <begin position="71"/>
        <end position="190"/>
    </location>
</feature>
<dbReference type="RefSeq" id="WP_145307615.1">
    <property type="nucleotide sequence ID" value="NZ_CP037452.1"/>
</dbReference>
<protein>
    <submittedName>
        <fullName evidence="6">Acetylxylan esterase</fullName>
        <ecNumber evidence="6">3.1.1.72</ecNumber>
    </submittedName>
</protein>